<name>A0A453MYK3_AEGTS</name>
<evidence type="ECO:0000313" key="2">
    <source>
        <dbReference type="Proteomes" id="UP000015105"/>
    </source>
</evidence>
<protein>
    <submittedName>
        <fullName evidence="1">Uncharacterized protein</fullName>
    </submittedName>
</protein>
<reference evidence="1" key="5">
    <citation type="journal article" date="2021" name="G3 (Bethesda)">
        <title>Aegilops tauschii genome assembly Aet v5.0 features greater sequence contiguity and improved annotation.</title>
        <authorList>
            <person name="Wang L."/>
            <person name="Zhu T."/>
            <person name="Rodriguez J.C."/>
            <person name="Deal K.R."/>
            <person name="Dubcovsky J."/>
            <person name="McGuire P.E."/>
            <person name="Lux T."/>
            <person name="Spannagl M."/>
            <person name="Mayer K.F.X."/>
            <person name="Baldrich P."/>
            <person name="Meyers B.C."/>
            <person name="Huo N."/>
            <person name="Gu Y.Q."/>
            <person name="Zhou H."/>
            <person name="Devos K.M."/>
            <person name="Bennetzen J.L."/>
            <person name="Unver T."/>
            <person name="Budak H."/>
            <person name="Gulick P.J."/>
            <person name="Galiba G."/>
            <person name="Kalapos B."/>
            <person name="Nelson D.R."/>
            <person name="Li P."/>
            <person name="You F.M."/>
            <person name="Luo M.C."/>
            <person name="Dvorak J."/>
        </authorList>
    </citation>
    <scope>NUCLEOTIDE SEQUENCE [LARGE SCALE GENOMIC DNA]</scope>
    <source>
        <strain evidence="1">cv. AL8/78</strain>
    </source>
</reference>
<dbReference type="Gramene" id="AET6Gv20151300.5">
    <property type="protein sequence ID" value="AET6Gv20151300.5"/>
    <property type="gene ID" value="AET6Gv20151300"/>
</dbReference>
<reference evidence="1" key="4">
    <citation type="submission" date="2019-03" db="UniProtKB">
        <authorList>
            <consortium name="EnsemblPlants"/>
        </authorList>
    </citation>
    <scope>IDENTIFICATION</scope>
</reference>
<dbReference type="Proteomes" id="UP000015105">
    <property type="component" value="Chromosome 6D"/>
</dbReference>
<organism evidence="1 2">
    <name type="scientific">Aegilops tauschii subsp. strangulata</name>
    <name type="common">Goatgrass</name>
    <dbReference type="NCBI Taxonomy" id="200361"/>
    <lineage>
        <taxon>Eukaryota</taxon>
        <taxon>Viridiplantae</taxon>
        <taxon>Streptophyta</taxon>
        <taxon>Embryophyta</taxon>
        <taxon>Tracheophyta</taxon>
        <taxon>Spermatophyta</taxon>
        <taxon>Magnoliopsida</taxon>
        <taxon>Liliopsida</taxon>
        <taxon>Poales</taxon>
        <taxon>Poaceae</taxon>
        <taxon>BOP clade</taxon>
        <taxon>Pooideae</taxon>
        <taxon>Triticodae</taxon>
        <taxon>Triticeae</taxon>
        <taxon>Triticinae</taxon>
        <taxon>Aegilops</taxon>
    </lineage>
</organism>
<evidence type="ECO:0000313" key="1">
    <source>
        <dbReference type="EnsemblPlants" id="AET6Gv20151300.5"/>
    </source>
</evidence>
<keyword evidence="2" id="KW-1185">Reference proteome</keyword>
<reference evidence="1" key="3">
    <citation type="journal article" date="2017" name="Nature">
        <title>Genome sequence of the progenitor of the wheat D genome Aegilops tauschii.</title>
        <authorList>
            <person name="Luo M.C."/>
            <person name="Gu Y.Q."/>
            <person name="Puiu D."/>
            <person name="Wang H."/>
            <person name="Twardziok S.O."/>
            <person name="Deal K.R."/>
            <person name="Huo N."/>
            <person name="Zhu T."/>
            <person name="Wang L."/>
            <person name="Wang Y."/>
            <person name="McGuire P.E."/>
            <person name="Liu S."/>
            <person name="Long H."/>
            <person name="Ramasamy R.K."/>
            <person name="Rodriguez J.C."/>
            <person name="Van S.L."/>
            <person name="Yuan L."/>
            <person name="Wang Z."/>
            <person name="Xia Z."/>
            <person name="Xiao L."/>
            <person name="Anderson O.D."/>
            <person name="Ouyang S."/>
            <person name="Liang Y."/>
            <person name="Zimin A.V."/>
            <person name="Pertea G."/>
            <person name="Qi P."/>
            <person name="Bennetzen J.L."/>
            <person name="Dai X."/>
            <person name="Dawson M.W."/>
            <person name="Muller H.G."/>
            <person name="Kugler K."/>
            <person name="Rivarola-Duarte L."/>
            <person name="Spannagl M."/>
            <person name="Mayer K.F.X."/>
            <person name="Lu F.H."/>
            <person name="Bevan M.W."/>
            <person name="Leroy P."/>
            <person name="Li P."/>
            <person name="You F.M."/>
            <person name="Sun Q."/>
            <person name="Liu Z."/>
            <person name="Lyons E."/>
            <person name="Wicker T."/>
            <person name="Salzberg S.L."/>
            <person name="Devos K.M."/>
            <person name="Dvorak J."/>
        </authorList>
    </citation>
    <scope>NUCLEOTIDE SEQUENCE [LARGE SCALE GENOMIC DNA]</scope>
    <source>
        <strain evidence="1">cv. AL8/78</strain>
    </source>
</reference>
<dbReference type="EnsemblPlants" id="AET6Gv20151300.5">
    <property type="protein sequence ID" value="AET6Gv20151300.5"/>
    <property type="gene ID" value="AET6Gv20151300"/>
</dbReference>
<accession>A0A453MYK3</accession>
<reference evidence="2" key="1">
    <citation type="journal article" date="2014" name="Science">
        <title>Ancient hybridizations among the ancestral genomes of bread wheat.</title>
        <authorList>
            <consortium name="International Wheat Genome Sequencing Consortium,"/>
            <person name="Marcussen T."/>
            <person name="Sandve S.R."/>
            <person name="Heier L."/>
            <person name="Spannagl M."/>
            <person name="Pfeifer M."/>
            <person name="Jakobsen K.S."/>
            <person name="Wulff B.B."/>
            <person name="Steuernagel B."/>
            <person name="Mayer K.F."/>
            <person name="Olsen O.A."/>
        </authorList>
    </citation>
    <scope>NUCLEOTIDE SEQUENCE [LARGE SCALE GENOMIC DNA]</scope>
    <source>
        <strain evidence="2">cv. AL8/78</strain>
    </source>
</reference>
<dbReference type="AlphaFoldDB" id="A0A453MYK3"/>
<proteinExistence type="predicted"/>
<reference evidence="2" key="2">
    <citation type="journal article" date="2017" name="Nat. Plants">
        <title>The Aegilops tauschii genome reveals multiple impacts of transposons.</title>
        <authorList>
            <person name="Zhao G."/>
            <person name="Zou C."/>
            <person name="Li K."/>
            <person name="Wang K."/>
            <person name="Li T."/>
            <person name="Gao L."/>
            <person name="Zhang X."/>
            <person name="Wang H."/>
            <person name="Yang Z."/>
            <person name="Liu X."/>
            <person name="Jiang W."/>
            <person name="Mao L."/>
            <person name="Kong X."/>
            <person name="Jiao Y."/>
            <person name="Jia J."/>
        </authorList>
    </citation>
    <scope>NUCLEOTIDE SEQUENCE [LARGE SCALE GENOMIC DNA]</scope>
    <source>
        <strain evidence="2">cv. AL8/78</strain>
    </source>
</reference>
<sequence length="110" mass="12345">MLPGGKEKRGRFGSVAMTAPRPFHFRFHCLLFKADRDIFSTQLEGCGFGILVCRRRMRPIGRGRSVDGWIVWTDGAASTRPHQTRSCQAHPSGSHSRANGSGRCRVWFVN</sequence>